<dbReference type="NCBIfam" id="TIGR02363">
    <property type="entry name" value="dhaK1"/>
    <property type="match status" value="1"/>
</dbReference>
<keyword evidence="3 6" id="KW-0418">Kinase</keyword>
<dbReference type="FunFam" id="3.30.1180.20:FF:000001">
    <property type="entry name" value="Dihydroxyacetone kinase 1"/>
    <property type="match status" value="1"/>
</dbReference>
<dbReference type="EMBL" id="LNQN01000002">
    <property type="protein sequence ID" value="KSU83118.1"/>
    <property type="molecule type" value="Genomic_DNA"/>
</dbReference>
<evidence type="ECO:0000256" key="4">
    <source>
        <dbReference type="ARBA" id="ARBA00022840"/>
    </source>
</evidence>
<keyword evidence="1" id="KW-0808">Transferase</keyword>
<dbReference type="InterPro" id="IPR012736">
    <property type="entry name" value="DhaK_1"/>
</dbReference>
<keyword evidence="7" id="KW-1185">Reference proteome</keyword>
<evidence type="ECO:0000256" key="1">
    <source>
        <dbReference type="ARBA" id="ARBA00022679"/>
    </source>
</evidence>
<sequence length="328" mass="35053">MDKLLQDPNQFVTDIVDGLVRSHPDYYEKVEGVNVIKRKDGTPSGQVGLVSGGGSGHEPAHAGYVGEGMLSAAVCGEVFTSPTPDMVLEGIKAADGGAGVLLIVKNYSGDVMNFDMAKELAELEGIQVETVIVNDDIAIKNAEDRRGVAGTVFVHKIAGAAAAAGKSLSEVKKAAEKAINQVRSIGMALSPCFMPESGKPGFELHENEMEIGIGIHGEKGIERKTVAPVNEIVSELLDRLTAEVTDKRIALMVNGMGGTPISELYLAYKYVSEQLEQREYSIARSYTGNYMTSLEMHGFSITLLAVDDELLGYLDAPSETIGFPVRSE</sequence>
<dbReference type="RefSeq" id="WP_061971915.1">
    <property type="nucleotide sequence ID" value="NZ_FMAV01000002.1"/>
</dbReference>
<evidence type="ECO:0000313" key="6">
    <source>
        <dbReference type="EMBL" id="KSU83118.1"/>
    </source>
</evidence>
<dbReference type="AlphaFoldDB" id="A0A0V8J7R5"/>
<dbReference type="GO" id="GO:0004371">
    <property type="term" value="F:glycerone kinase activity"/>
    <property type="evidence" value="ECO:0007669"/>
    <property type="project" value="InterPro"/>
</dbReference>
<dbReference type="GO" id="GO:0005524">
    <property type="term" value="F:ATP binding"/>
    <property type="evidence" value="ECO:0007669"/>
    <property type="project" value="UniProtKB-KW"/>
</dbReference>
<gene>
    <name evidence="6" type="ORF">AS030_11050</name>
</gene>
<dbReference type="Pfam" id="PF02733">
    <property type="entry name" value="Dak1"/>
    <property type="match status" value="1"/>
</dbReference>
<dbReference type="OrthoDB" id="9806345at2"/>
<keyword evidence="2" id="KW-0547">Nucleotide-binding</keyword>
<keyword evidence="4" id="KW-0067">ATP-binding</keyword>
<dbReference type="PANTHER" id="PTHR28629:SF4">
    <property type="entry name" value="TRIOKINASE_FMN CYCLASE"/>
    <property type="match status" value="1"/>
</dbReference>
<dbReference type="Gene3D" id="3.30.1180.20">
    <property type="entry name" value="Dihydroxyacetone kinase, domain 2"/>
    <property type="match status" value="1"/>
</dbReference>
<evidence type="ECO:0000259" key="5">
    <source>
        <dbReference type="PROSITE" id="PS51481"/>
    </source>
</evidence>
<dbReference type="InterPro" id="IPR050861">
    <property type="entry name" value="Dihydroxyacetone_Kinase"/>
</dbReference>
<dbReference type="Proteomes" id="UP000054099">
    <property type="component" value="Unassembled WGS sequence"/>
</dbReference>
<dbReference type="InterPro" id="IPR004006">
    <property type="entry name" value="DhaK_dom"/>
</dbReference>
<dbReference type="PANTHER" id="PTHR28629">
    <property type="entry name" value="TRIOKINASE/FMN CYCLASE"/>
    <property type="match status" value="1"/>
</dbReference>
<dbReference type="PROSITE" id="PS51481">
    <property type="entry name" value="DHAK"/>
    <property type="match status" value="1"/>
</dbReference>
<dbReference type="GO" id="GO:0005829">
    <property type="term" value="C:cytosol"/>
    <property type="evidence" value="ECO:0007669"/>
    <property type="project" value="TreeGrafter"/>
</dbReference>
<evidence type="ECO:0000256" key="2">
    <source>
        <dbReference type="ARBA" id="ARBA00022741"/>
    </source>
</evidence>
<dbReference type="SUPFAM" id="SSF82549">
    <property type="entry name" value="DAK1/DegV-like"/>
    <property type="match status" value="1"/>
</dbReference>
<dbReference type="FunFam" id="3.40.50.10440:FF:000001">
    <property type="entry name" value="Dihydroxyacetone kinase, DhaK subunit"/>
    <property type="match status" value="1"/>
</dbReference>
<dbReference type="GO" id="GO:0019563">
    <property type="term" value="P:glycerol catabolic process"/>
    <property type="evidence" value="ECO:0007669"/>
    <property type="project" value="TreeGrafter"/>
</dbReference>
<feature type="domain" description="DhaK" evidence="5">
    <location>
        <begin position="7"/>
        <end position="323"/>
    </location>
</feature>
<reference evidence="6 7" key="1">
    <citation type="journal article" date="2014" name="Antonie Van Leeuwenhoek">
        <title>Fictibacillus enclensis sp. nov., isolated from marine sediment.</title>
        <authorList>
            <person name="Dastager S.G."/>
            <person name="Mawlankar R."/>
            <person name="Srinivasan K."/>
            <person name="Tang S.K."/>
            <person name="Lee J.C."/>
            <person name="Ramana V.V."/>
            <person name="Shouche Y.S."/>
        </authorList>
    </citation>
    <scope>NUCLEOTIDE SEQUENCE [LARGE SCALE GENOMIC DNA]</scope>
    <source>
        <strain evidence="6 7">NIO-1003</strain>
    </source>
</reference>
<organism evidence="6 7">
    <name type="scientific">Fictibacillus enclensis</name>
    <dbReference type="NCBI Taxonomy" id="1017270"/>
    <lineage>
        <taxon>Bacteria</taxon>
        <taxon>Bacillati</taxon>
        <taxon>Bacillota</taxon>
        <taxon>Bacilli</taxon>
        <taxon>Bacillales</taxon>
        <taxon>Fictibacillaceae</taxon>
        <taxon>Fictibacillus</taxon>
    </lineage>
</organism>
<accession>A0A0V8J7R5</accession>
<evidence type="ECO:0000256" key="3">
    <source>
        <dbReference type="ARBA" id="ARBA00022777"/>
    </source>
</evidence>
<evidence type="ECO:0000313" key="7">
    <source>
        <dbReference type="Proteomes" id="UP000054099"/>
    </source>
</evidence>
<comment type="caution">
    <text evidence="6">The sequence shown here is derived from an EMBL/GenBank/DDBJ whole genome shotgun (WGS) entry which is preliminary data.</text>
</comment>
<name>A0A0V8J7R5_9BACL</name>
<proteinExistence type="predicted"/>
<dbReference type="Gene3D" id="3.40.50.10440">
    <property type="entry name" value="Dihydroxyacetone kinase, domain 1"/>
    <property type="match status" value="1"/>
</dbReference>
<protein>
    <submittedName>
        <fullName evidence="6">Dihydroxyacetone kinase</fullName>
    </submittedName>
</protein>